<feature type="region of interest" description="Disordered" evidence="1">
    <location>
        <begin position="791"/>
        <end position="824"/>
    </location>
</feature>
<evidence type="ECO:0000313" key="2">
    <source>
        <dbReference type="EMBL" id="EIW76399.1"/>
    </source>
</evidence>
<feature type="compositionally biased region" description="Low complexity" evidence="1">
    <location>
        <begin position="812"/>
        <end position="821"/>
    </location>
</feature>
<feature type="compositionally biased region" description="Basic and acidic residues" evidence="1">
    <location>
        <begin position="659"/>
        <end position="672"/>
    </location>
</feature>
<feature type="region of interest" description="Disordered" evidence="1">
    <location>
        <begin position="91"/>
        <end position="126"/>
    </location>
</feature>
<feature type="region of interest" description="Disordered" evidence="1">
    <location>
        <begin position="491"/>
        <end position="525"/>
    </location>
</feature>
<dbReference type="GO" id="GO:0033167">
    <property type="term" value="C:ARC complex"/>
    <property type="evidence" value="ECO:0007669"/>
    <property type="project" value="InterPro"/>
</dbReference>
<protein>
    <submittedName>
        <fullName evidence="2">Uncharacterized protein</fullName>
    </submittedName>
</protein>
<accession>A0A5M3MAZ6</accession>
<organism evidence="2 3">
    <name type="scientific">Coniophora puteana (strain RWD-64-598)</name>
    <name type="common">Brown rot fungus</name>
    <dbReference type="NCBI Taxonomy" id="741705"/>
    <lineage>
        <taxon>Eukaryota</taxon>
        <taxon>Fungi</taxon>
        <taxon>Dikarya</taxon>
        <taxon>Basidiomycota</taxon>
        <taxon>Agaricomycotina</taxon>
        <taxon>Agaricomycetes</taxon>
        <taxon>Agaricomycetidae</taxon>
        <taxon>Boletales</taxon>
        <taxon>Coniophorineae</taxon>
        <taxon>Coniophoraceae</taxon>
        <taxon>Coniophora</taxon>
    </lineage>
</organism>
<dbReference type="Pfam" id="PF09692">
    <property type="entry name" value="Arb1"/>
    <property type="match status" value="1"/>
</dbReference>
<sequence>MSSDPPTANGASVATPSAPATANGSNEGDLRFPPFPPVPDGATIVPFIQFRASGIQVTCIPLPENGGAEDDIERDALGVPTVELAKYHDTDAPKTDARKRRVAKAPHRFHFGSGGGKGKKGKSKGSAAVVDQNGNAVPWYEEWEAGEQFQHTSAGQDLAPDDRLLQAAEDFLRTRRWPDDGTFKTAYIWDQFRYFTGLLDRDNRLNKKMRSGSPDSDFDMDDDDDDEFGAGGDIPMVDAAPDAHQSLARFDENGRPLPRVPYDAMDALAEAGAVESNVIARKRRALEDREARLYRFIEAPDEAVTVFMSSYMREKGLIYYMNLLTNTPKVLAAFVRFLHRNRVFPEPSSMKALERALAVCSRAEDELPLTDRAAKALPDALGGVLRDCWGRKREVVYGGQLDEAEEEEHARREREERERAQAQAMEEVRAHERATVERIAKRQREEAKAAGAIADGGGQSSGMLHIDGQAAVGIGWGDAWDSGADVDANANAGWGGGWGDTWGSSSAAAEGDAAADPISNGWGGTWGSDIPATVPGAEGPVDDASVTAPIPDADGGAGAVGIEWDQPVVDDWTAPDELNTLFHLLGPTALPLTHTTGIVEYSTRRIVSLHPPVIPAGASPQAAAAAASSTANEDGQDASAPTPGLAPALTQAERAPGTSRRELCGADDPDRVEDALDTTFGKIVLEPWPHALGGDIREPSIKPSSRGPVVLPAHQRALSAANLKMLDASPSAGAVAGAEGTGAPANTNKKPHDPYTSRIALLVEPPVLETLRVGMGIAAVFVQIARQEDVLGTGAPPKPEGEKKKKKKKKSGANAGPPAGSYWYLEDNIGILPGYYLNDGEEE</sequence>
<dbReference type="OMA" id="FWYMEQV"/>
<feature type="compositionally biased region" description="Low complexity" evidence="1">
    <location>
        <begin position="11"/>
        <end position="22"/>
    </location>
</feature>
<dbReference type="InterPro" id="IPR018606">
    <property type="entry name" value="Arb1"/>
</dbReference>
<dbReference type="AlphaFoldDB" id="A0A5M3MAZ6"/>
<reference evidence="3" key="1">
    <citation type="journal article" date="2012" name="Science">
        <title>The Paleozoic origin of enzymatic lignin decomposition reconstructed from 31 fungal genomes.</title>
        <authorList>
            <person name="Floudas D."/>
            <person name="Binder M."/>
            <person name="Riley R."/>
            <person name="Barry K."/>
            <person name="Blanchette R.A."/>
            <person name="Henrissat B."/>
            <person name="Martinez A.T."/>
            <person name="Otillar R."/>
            <person name="Spatafora J.W."/>
            <person name="Yadav J.S."/>
            <person name="Aerts A."/>
            <person name="Benoit I."/>
            <person name="Boyd A."/>
            <person name="Carlson A."/>
            <person name="Copeland A."/>
            <person name="Coutinho P.M."/>
            <person name="de Vries R.P."/>
            <person name="Ferreira P."/>
            <person name="Findley K."/>
            <person name="Foster B."/>
            <person name="Gaskell J."/>
            <person name="Glotzer D."/>
            <person name="Gorecki P."/>
            <person name="Heitman J."/>
            <person name="Hesse C."/>
            <person name="Hori C."/>
            <person name="Igarashi K."/>
            <person name="Jurgens J.A."/>
            <person name="Kallen N."/>
            <person name="Kersten P."/>
            <person name="Kohler A."/>
            <person name="Kuees U."/>
            <person name="Kumar T.K.A."/>
            <person name="Kuo A."/>
            <person name="LaButti K."/>
            <person name="Larrondo L.F."/>
            <person name="Lindquist E."/>
            <person name="Ling A."/>
            <person name="Lombard V."/>
            <person name="Lucas S."/>
            <person name="Lundell T."/>
            <person name="Martin R."/>
            <person name="McLaughlin D.J."/>
            <person name="Morgenstern I."/>
            <person name="Morin E."/>
            <person name="Murat C."/>
            <person name="Nagy L.G."/>
            <person name="Nolan M."/>
            <person name="Ohm R.A."/>
            <person name="Patyshakuliyeva A."/>
            <person name="Rokas A."/>
            <person name="Ruiz-Duenas F.J."/>
            <person name="Sabat G."/>
            <person name="Salamov A."/>
            <person name="Samejima M."/>
            <person name="Schmutz J."/>
            <person name="Slot J.C."/>
            <person name="St John F."/>
            <person name="Stenlid J."/>
            <person name="Sun H."/>
            <person name="Sun S."/>
            <person name="Syed K."/>
            <person name="Tsang A."/>
            <person name="Wiebenga A."/>
            <person name="Young D."/>
            <person name="Pisabarro A."/>
            <person name="Eastwood D.C."/>
            <person name="Martin F."/>
            <person name="Cullen D."/>
            <person name="Grigoriev I.V."/>
            <person name="Hibbett D.S."/>
        </authorList>
    </citation>
    <scope>NUCLEOTIDE SEQUENCE [LARGE SCALE GENOMIC DNA]</scope>
    <source>
        <strain evidence="3">RWD-64-598 SS2</strain>
    </source>
</reference>
<dbReference type="KEGG" id="cput:CONPUDRAFT_84977"/>
<feature type="region of interest" description="Disordered" evidence="1">
    <location>
        <begin position="620"/>
        <end position="672"/>
    </location>
</feature>
<feature type="compositionally biased region" description="Basic and acidic residues" evidence="1">
    <location>
        <begin position="408"/>
        <end position="430"/>
    </location>
</feature>
<keyword evidence="3" id="KW-1185">Reference proteome</keyword>
<feature type="compositionally biased region" description="Polar residues" evidence="1">
    <location>
        <begin position="1"/>
        <end position="10"/>
    </location>
</feature>
<evidence type="ECO:0000313" key="3">
    <source>
        <dbReference type="Proteomes" id="UP000053558"/>
    </source>
</evidence>
<feature type="region of interest" description="Disordered" evidence="1">
    <location>
        <begin position="1"/>
        <end position="37"/>
    </location>
</feature>
<dbReference type="OrthoDB" id="435402at2759"/>
<feature type="compositionally biased region" description="Low complexity" evidence="1">
    <location>
        <begin position="620"/>
        <end position="631"/>
    </location>
</feature>
<evidence type="ECO:0000256" key="1">
    <source>
        <dbReference type="SAM" id="MobiDB-lite"/>
    </source>
</evidence>
<feature type="compositionally biased region" description="Low complexity" evidence="1">
    <location>
        <begin position="501"/>
        <end position="516"/>
    </location>
</feature>
<feature type="region of interest" description="Disordered" evidence="1">
    <location>
        <begin position="403"/>
        <end position="430"/>
    </location>
</feature>
<proteinExistence type="predicted"/>
<gene>
    <name evidence="2" type="ORF">CONPUDRAFT_84977</name>
</gene>
<feature type="compositionally biased region" description="Basic residues" evidence="1">
    <location>
        <begin position="97"/>
        <end position="110"/>
    </location>
</feature>
<dbReference type="GO" id="GO:0031047">
    <property type="term" value="P:regulatory ncRNA-mediated gene silencing"/>
    <property type="evidence" value="ECO:0007669"/>
    <property type="project" value="InterPro"/>
</dbReference>
<comment type="caution">
    <text evidence="2">The sequence shown here is derived from an EMBL/GenBank/DDBJ whole genome shotgun (WGS) entry which is preliminary data.</text>
</comment>
<dbReference type="RefSeq" id="XP_007773631.1">
    <property type="nucleotide sequence ID" value="XM_007775441.1"/>
</dbReference>
<dbReference type="EMBL" id="JH711586">
    <property type="protein sequence ID" value="EIW76399.1"/>
    <property type="molecule type" value="Genomic_DNA"/>
</dbReference>
<dbReference type="GeneID" id="19210865"/>
<name>A0A5M3MAZ6_CONPW</name>
<dbReference type="Proteomes" id="UP000053558">
    <property type="component" value="Unassembled WGS sequence"/>
</dbReference>